<feature type="domain" description="Gnk2-homologous" evidence="4">
    <location>
        <begin position="26"/>
        <end position="128"/>
    </location>
</feature>
<dbReference type="InterPro" id="IPR038408">
    <property type="entry name" value="GNK2_sf"/>
</dbReference>
<name>A0A834LKH2_RHOSS</name>
<dbReference type="PANTHER" id="PTHR32099:SF51">
    <property type="entry name" value="CYSTEINE-RICH RECEPTOR-LIKE PROTEIN KINASE 25 ISOFORM X1"/>
    <property type="match status" value="1"/>
</dbReference>
<evidence type="ECO:0000256" key="1">
    <source>
        <dbReference type="ARBA" id="ARBA00022729"/>
    </source>
</evidence>
<evidence type="ECO:0000259" key="4">
    <source>
        <dbReference type="PROSITE" id="PS51473"/>
    </source>
</evidence>
<evidence type="ECO:0000256" key="2">
    <source>
        <dbReference type="ARBA" id="ARBA00022737"/>
    </source>
</evidence>
<organism evidence="5 6">
    <name type="scientific">Rhododendron simsii</name>
    <name type="common">Sims's rhododendron</name>
    <dbReference type="NCBI Taxonomy" id="118357"/>
    <lineage>
        <taxon>Eukaryota</taxon>
        <taxon>Viridiplantae</taxon>
        <taxon>Streptophyta</taxon>
        <taxon>Embryophyta</taxon>
        <taxon>Tracheophyta</taxon>
        <taxon>Spermatophyta</taxon>
        <taxon>Magnoliopsida</taxon>
        <taxon>eudicotyledons</taxon>
        <taxon>Gunneridae</taxon>
        <taxon>Pentapetalae</taxon>
        <taxon>asterids</taxon>
        <taxon>Ericales</taxon>
        <taxon>Ericaceae</taxon>
        <taxon>Ericoideae</taxon>
        <taxon>Rhodoreae</taxon>
        <taxon>Rhododendron</taxon>
    </lineage>
</organism>
<dbReference type="PROSITE" id="PS51473">
    <property type="entry name" value="GNK2"/>
    <property type="match status" value="2"/>
</dbReference>
<dbReference type="OrthoDB" id="1909574at2759"/>
<dbReference type="Gene3D" id="3.30.430.20">
    <property type="entry name" value="Gnk2 domain, C-X8-C-X2-C motif"/>
    <property type="match status" value="2"/>
</dbReference>
<sequence length="297" mass="33014">MGSWRELLFLYLILLNILTLTVSQPDFLSYKVSGSGKYSTNSTYQTNLETLLSSLSSRTDSYGFYNSSFGENPDKVYAIVLCRGDVELHTCRSCINNATMKLPQLLPNYKGAIGWYDNCMLHYSDEFINSILAAYPSHFMIRTDKNASSVNDFNQALRSLLDGLRSKAASGGARRKFATNNTAGPDFQTIYGLMQCTPDLSEIDCNNCLQLTVQQIPHYFGGKTGGTISTPSCTLRYENYQFFTDIPADAPPATSENFNAVFPVEIRHHSVSSHGLVEGDAYMRALFSHSVWSALVL</sequence>
<accession>A0A834LKH2</accession>
<gene>
    <name evidence="5" type="ORF">RHSIM_Rhsim07G0196700</name>
</gene>
<comment type="caution">
    <text evidence="5">The sequence shown here is derived from an EMBL/GenBank/DDBJ whole genome shotgun (WGS) entry which is preliminary data.</text>
</comment>
<evidence type="ECO:0000256" key="3">
    <source>
        <dbReference type="SAM" id="SignalP"/>
    </source>
</evidence>
<dbReference type="Proteomes" id="UP000626092">
    <property type="component" value="Unassembled WGS sequence"/>
</dbReference>
<evidence type="ECO:0000313" key="5">
    <source>
        <dbReference type="EMBL" id="KAF7139536.1"/>
    </source>
</evidence>
<feature type="chain" id="PRO_5032489568" description="Gnk2-homologous domain-containing protein" evidence="3">
    <location>
        <begin position="24"/>
        <end position="297"/>
    </location>
</feature>
<keyword evidence="1 3" id="KW-0732">Signal</keyword>
<feature type="signal peptide" evidence="3">
    <location>
        <begin position="1"/>
        <end position="23"/>
    </location>
</feature>
<reference evidence="5" key="1">
    <citation type="submission" date="2019-11" db="EMBL/GenBank/DDBJ databases">
        <authorList>
            <person name="Liu Y."/>
            <person name="Hou J."/>
            <person name="Li T.-Q."/>
            <person name="Guan C.-H."/>
            <person name="Wu X."/>
            <person name="Wu H.-Z."/>
            <person name="Ling F."/>
            <person name="Zhang R."/>
            <person name="Shi X.-G."/>
            <person name="Ren J.-P."/>
            <person name="Chen E.-F."/>
            <person name="Sun J.-M."/>
        </authorList>
    </citation>
    <scope>NUCLEOTIDE SEQUENCE</scope>
    <source>
        <strain evidence="5">Adult_tree_wgs_1</strain>
        <tissue evidence="5">Leaves</tissue>
    </source>
</reference>
<dbReference type="FunFam" id="3.30.430.20:FF:000002">
    <property type="entry name" value="Cysteine-rich receptor-like protein kinase 10"/>
    <property type="match status" value="1"/>
</dbReference>
<dbReference type="FunFam" id="3.30.430.20:FF:000003">
    <property type="entry name" value="Cysteine-rich RLK (RECEPTOR-like protein kinase) 10"/>
    <property type="match status" value="1"/>
</dbReference>
<dbReference type="EMBL" id="WJXA01000007">
    <property type="protein sequence ID" value="KAF7139536.1"/>
    <property type="molecule type" value="Genomic_DNA"/>
</dbReference>
<keyword evidence="2" id="KW-0677">Repeat</keyword>
<evidence type="ECO:0000313" key="6">
    <source>
        <dbReference type="Proteomes" id="UP000626092"/>
    </source>
</evidence>
<feature type="domain" description="Gnk2-homologous" evidence="4">
    <location>
        <begin position="135"/>
        <end position="242"/>
    </location>
</feature>
<dbReference type="AlphaFoldDB" id="A0A834LKH2"/>
<dbReference type="PANTHER" id="PTHR32099">
    <property type="entry name" value="CYSTEINE-RICH REPEAT SECRETORY PROTEIN"/>
    <property type="match status" value="1"/>
</dbReference>
<proteinExistence type="predicted"/>
<dbReference type="Pfam" id="PF01657">
    <property type="entry name" value="Stress-antifung"/>
    <property type="match status" value="2"/>
</dbReference>
<dbReference type="InterPro" id="IPR002902">
    <property type="entry name" value="GNK2"/>
</dbReference>
<keyword evidence="6" id="KW-1185">Reference proteome</keyword>
<protein>
    <recommendedName>
        <fullName evidence="4">Gnk2-homologous domain-containing protein</fullName>
    </recommendedName>
</protein>
<dbReference type="CDD" id="cd23509">
    <property type="entry name" value="Gnk2-like"/>
    <property type="match status" value="2"/>
</dbReference>